<sequence>MRRLLAPLCLLTLTATAQPGDRLTTYVDCPGYVPGCDVDFFQTEVGFARFVRNPTVASVYVLIVDEDTGGGGERYTLFFEGRGAAAGRRDTLVTSAPPAASDDDQRRALLGRLALGLAGFASQTSLADRISIAYDAPEGAEAATVEPVRDPWNSWVFEIDGNANSNGQSQSLSYNLFAGIRASRVTDDLKVSVRPRVRYNRNEFTLNDDSTFVSDNANFGLNARAVASLTDHWSAGARVDGSRDTFSNYALRVRAAPAVEYNLFPYAESTRRQVRLFYEAGVEWATYQDTTVLGRTAEVLPAHEAGVAAEFAQPWGSVDVFTRASQYLSRPDRYNVSVGGGVELRVFQGFNVEVDGFYEFVRDQISLRAEQAADGQVLTGDQELPTGYQYFVSVGFSYTFGSIYNQVVNARFGD</sequence>
<proteinExistence type="predicted"/>
<keyword evidence="3" id="KW-1185">Reference proteome</keyword>
<name>A0A271J481_9BACT</name>
<organism evidence="2 3">
    <name type="scientific">Rubrivirga marina</name>
    <dbReference type="NCBI Taxonomy" id="1196024"/>
    <lineage>
        <taxon>Bacteria</taxon>
        <taxon>Pseudomonadati</taxon>
        <taxon>Rhodothermota</taxon>
        <taxon>Rhodothermia</taxon>
        <taxon>Rhodothermales</taxon>
        <taxon>Rubricoccaceae</taxon>
        <taxon>Rubrivirga</taxon>
    </lineage>
</organism>
<feature type="chain" id="PRO_5013057768" description="DUF481 domain-containing protein" evidence="1">
    <location>
        <begin position="18"/>
        <end position="414"/>
    </location>
</feature>
<evidence type="ECO:0000313" key="3">
    <source>
        <dbReference type="Proteomes" id="UP000216339"/>
    </source>
</evidence>
<reference evidence="2 3" key="1">
    <citation type="submission" date="2016-11" db="EMBL/GenBank/DDBJ databases">
        <title>Study of marine rhodopsin-containing bacteria.</title>
        <authorList>
            <person name="Yoshizawa S."/>
            <person name="Kumagai Y."/>
            <person name="Kogure K."/>
        </authorList>
    </citation>
    <scope>NUCLEOTIDE SEQUENCE [LARGE SCALE GENOMIC DNA]</scope>
    <source>
        <strain evidence="2 3">SAORIC-28</strain>
    </source>
</reference>
<evidence type="ECO:0000313" key="2">
    <source>
        <dbReference type="EMBL" id="PAP78097.1"/>
    </source>
</evidence>
<dbReference type="EMBL" id="MQWD01000001">
    <property type="protein sequence ID" value="PAP78097.1"/>
    <property type="molecule type" value="Genomic_DNA"/>
</dbReference>
<dbReference type="RefSeq" id="WP_095511771.1">
    <property type="nucleotide sequence ID" value="NZ_MQWD01000001.1"/>
</dbReference>
<gene>
    <name evidence="2" type="ORF">BSZ37_17465</name>
</gene>
<dbReference type="AlphaFoldDB" id="A0A271J481"/>
<dbReference type="OrthoDB" id="1489343at2"/>
<feature type="signal peptide" evidence="1">
    <location>
        <begin position="1"/>
        <end position="17"/>
    </location>
</feature>
<keyword evidence="1" id="KW-0732">Signal</keyword>
<comment type="caution">
    <text evidence="2">The sequence shown here is derived from an EMBL/GenBank/DDBJ whole genome shotgun (WGS) entry which is preliminary data.</text>
</comment>
<dbReference type="Proteomes" id="UP000216339">
    <property type="component" value="Unassembled WGS sequence"/>
</dbReference>
<protein>
    <recommendedName>
        <fullName evidence="4">DUF481 domain-containing protein</fullName>
    </recommendedName>
</protein>
<accession>A0A271J481</accession>
<evidence type="ECO:0000256" key="1">
    <source>
        <dbReference type="SAM" id="SignalP"/>
    </source>
</evidence>
<evidence type="ECO:0008006" key="4">
    <source>
        <dbReference type="Google" id="ProtNLM"/>
    </source>
</evidence>